<accession>A0A834TGY2</accession>
<sequence>MYQPDQAYTSASNLVVGAFHLDLVLLACLGQGSSFGIARLKPVICFSCIVLVNTFSTNSPNPRGFSFPVHDPPESEGDREVSLDVVLLSLDLFTKTTETDEIKGDCALEATISEISSWVFGNCCEVDLLKGACESELVSLRFSLLSLDGLMEFAGDCRSAFSISRSLILLSEKLHSVQRLDEKFPEQVHISQRKVLATSKSKKTKTLTLDVDPHDSKTKRLTLDVRIETKTKVCATCVMEVRSSFMITIETSNSFPHKLSFLVTKIQTRIRLQTCRNRQHEGSDNHRGNNYQFCHEVHEDHLPNQQEHPHIPQEGETDERDECTTTKSSILLRYERSEPSNPPLSCCGLIEISLKMKTPTFGS</sequence>
<dbReference type="EMBL" id="JAAIUW010000008">
    <property type="protein sequence ID" value="KAF7820690.1"/>
    <property type="molecule type" value="Genomic_DNA"/>
</dbReference>
<gene>
    <name evidence="1" type="ORF">G2W53_026145</name>
</gene>
<proteinExistence type="predicted"/>
<reference evidence="1" key="1">
    <citation type="submission" date="2020-09" db="EMBL/GenBank/DDBJ databases">
        <title>Genome-Enabled Discovery of Anthraquinone Biosynthesis in Senna tora.</title>
        <authorList>
            <person name="Kang S.-H."/>
            <person name="Pandey R.P."/>
            <person name="Lee C.-M."/>
            <person name="Sim J.-S."/>
            <person name="Jeong J.-T."/>
            <person name="Choi B.-S."/>
            <person name="Jung M."/>
            <person name="Ginzburg D."/>
            <person name="Zhao K."/>
            <person name="Won S.Y."/>
            <person name="Oh T.-J."/>
            <person name="Yu Y."/>
            <person name="Kim N.-H."/>
            <person name="Lee O.R."/>
            <person name="Lee T.-H."/>
            <person name="Bashyal P."/>
            <person name="Kim T.-S."/>
            <person name="Lee W.-H."/>
            <person name="Kawkins C."/>
            <person name="Kim C.-K."/>
            <person name="Kim J.S."/>
            <person name="Ahn B.O."/>
            <person name="Rhee S.Y."/>
            <person name="Sohng J.K."/>
        </authorList>
    </citation>
    <scope>NUCLEOTIDE SEQUENCE</scope>
    <source>
        <tissue evidence="1">Leaf</tissue>
    </source>
</reference>
<keyword evidence="2" id="KW-1185">Reference proteome</keyword>
<evidence type="ECO:0000313" key="2">
    <source>
        <dbReference type="Proteomes" id="UP000634136"/>
    </source>
</evidence>
<dbReference type="Proteomes" id="UP000634136">
    <property type="component" value="Unassembled WGS sequence"/>
</dbReference>
<protein>
    <submittedName>
        <fullName evidence="1">Protein trichome birefringence-like 18</fullName>
    </submittedName>
</protein>
<evidence type="ECO:0000313" key="1">
    <source>
        <dbReference type="EMBL" id="KAF7820690.1"/>
    </source>
</evidence>
<organism evidence="1 2">
    <name type="scientific">Senna tora</name>
    <dbReference type="NCBI Taxonomy" id="362788"/>
    <lineage>
        <taxon>Eukaryota</taxon>
        <taxon>Viridiplantae</taxon>
        <taxon>Streptophyta</taxon>
        <taxon>Embryophyta</taxon>
        <taxon>Tracheophyta</taxon>
        <taxon>Spermatophyta</taxon>
        <taxon>Magnoliopsida</taxon>
        <taxon>eudicotyledons</taxon>
        <taxon>Gunneridae</taxon>
        <taxon>Pentapetalae</taxon>
        <taxon>rosids</taxon>
        <taxon>fabids</taxon>
        <taxon>Fabales</taxon>
        <taxon>Fabaceae</taxon>
        <taxon>Caesalpinioideae</taxon>
        <taxon>Cassia clade</taxon>
        <taxon>Senna</taxon>
    </lineage>
</organism>
<name>A0A834TGY2_9FABA</name>
<dbReference type="AlphaFoldDB" id="A0A834TGY2"/>
<comment type="caution">
    <text evidence="1">The sequence shown here is derived from an EMBL/GenBank/DDBJ whole genome shotgun (WGS) entry which is preliminary data.</text>
</comment>